<evidence type="ECO:0000313" key="1">
    <source>
        <dbReference type="EMBL" id="QNJ94887.1"/>
    </source>
</evidence>
<sequence length="86" mass="9637">MASYNLSDERREHMIRMILGEEVLERPDLDEPARLMYVVGGFVADDTGFVSQADLDEAWNNPSMRQAAKALLTEARSIPSGRGRVI</sequence>
<gene>
    <name evidence="1" type="ORF">HZU40_11950</name>
</gene>
<evidence type="ECO:0000313" key="2">
    <source>
        <dbReference type="Proteomes" id="UP000515498"/>
    </source>
</evidence>
<organism evidence="1 2">
    <name type="scientific">Mycolicibacterium fluoranthenivorans</name>
    <dbReference type="NCBI Taxonomy" id="258505"/>
    <lineage>
        <taxon>Bacteria</taxon>
        <taxon>Bacillati</taxon>
        <taxon>Actinomycetota</taxon>
        <taxon>Actinomycetes</taxon>
        <taxon>Mycobacteriales</taxon>
        <taxon>Mycobacteriaceae</taxon>
        <taxon>Mycolicibacterium</taxon>
    </lineage>
</organism>
<dbReference type="KEGG" id="mflu:HZU40_11950"/>
<dbReference type="Proteomes" id="UP000515498">
    <property type="component" value="Chromosome"/>
</dbReference>
<protein>
    <submittedName>
        <fullName evidence="1">Uncharacterized protein</fullName>
    </submittedName>
</protein>
<dbReference type="RefSeq" id="WP_187098484.1">
    <property type="nucleotide sequence ID" value="NZ_CP059894.1"/>
</dbReference>
<reference evidence="1 2" key="1">
    <citation type="submission" date="2020-07" db="EMBL/GenBank/DDBJ databases">
        <title>Draft genome sequence of four isobutane-metabolizing strains capable of cometabolically degrading diverse ether contaminants.</title>
        <authorList>
            <person name="Chen W."/>
            <person name="Faulkner N."/>
            <person name="Smith C."/>
            <person name="Hyman M."/>
        </authorList>
    </citation>
    <scope>NUCLEOTIDE SEQUENCE [LARGE SCALE GENOMIC DNA]</scope>
    <source>
        <strain evidence="1 2">2A</strain>
    </source>
</reference>
<name>A0A7G8PKM1_9MYCO</name>
<proteinExistence type="predicted"/>
<dbReference type="AlphaFoldDB" id="A0A7G8PKM1"/>
<dbReference type="EMBL" id="CP059894">
    <property type="protein sequence ID" value="QNJ94887.1"/>
    <property type="molecule type" value="Genomic_DNA"/>
</dbReference>
<accession>A0A7G8PKM1</accession>